<keyword evidence="3" id="KW-1185">Reference proteome</keyword>
<dbReference type="RefSeq" id="WP_254737987.1">
    <property type="nucleotide sequence ID" value="NZ_JANCLU010000001.1"/>
</dbReference>
<dbReference type="EMBL" id="JANCLU010000001">
    <property type="protein sequence ID" value="MCP8937245.1"/>
    <property type="molecule type" value="Genomic_DNA"/>
</dbReference>
<gene>
    <name evidence="2" type="ORF">NK718_01850</name>
</gene>
<comment type="caution">
    <text evidence="2">The sequence shown here is derived from an EMBL/GenBank/DDBJ whole genome shotgun (WGS) entry which is preliminary data.</text>
</comment>
<protein>
    <submittedName>
        <fullName evidence="2">DUF934 domain-containing protein</fullName>
    </submittedName>
</protein>
<accession>A0ABT1L729</accession>
<proteinExistence type="predicted"/>
<feature type="region of interest" description="Disordered" evidence="1">
    <location>
        <begin position="151"/>
        <end position="170"/>
    </location>
</feature>
<organism evidence="2 3">
    <name type="scientific">Alsobacter ponti</name>
    <dbReference type="NCBI Taxonomy" id="2962936"/>
    <lineage>
        <taxon>Bacteria</taxon>
        <taxon>Pseudomonadati</taxon>
        <taxon>Pseudomonadota</taxon>
        <taxon>Alphaproteobacteria</taxon>
        <taxon>Hyphomicrobiales</taxon>
        <taxon>Alsobacteraceae</taxon>
        <taxon>Alsobacter</taxon>
    </lineage>
</organism>
<dbReference type="Proteomes" id="UP001205890">
    <property type="component" value="Unassembled WGS sequence"/>
</dbReference>
<dbReference type="InterPro" id="IPR008318">
    <property type="entry name" value="UCP030820"/>
</dbReference>
<evidence type="ECO:0000256" key="1">
    <source>
        <dbReference type="SAM" id="MobiDB-lite"/>
    </source>
</evidence>
<reference evidence="2 3" key="1">
    <citation type="submission" date="2022-07" db="EMBL/GenBank/DDBJ databases">
        <authorList>
            <person name="Li W.-J."/>
            <person name="Deng Q.-Q."/>
        </authorList>
    </citation>
    <scope>NUCLEOTIDE SEQUENCE [LARGE SCALE GENOMIC DNA]</scope>
    <source>
        <strain evidence="2 3">SYSU M60028</strain>
    </source>
</reference>
<dbReference type="PIRSF" id="PIRSF030820">
    <property type="entry name" value="UCP030820"/>
    <property type="match status" value="1"/>
</dbReference>
<name>A0ABT1L729_9HYPH</name>
<sequence>MAIFRNGTVLDHDSWTVVAAGAPVPAEGDIIIALADFIAQRDALLGRVGPVGVAVEAGEELDDIVGDLPRLVLVALRFPKYTDGRSYSKARLLRERHRYGGELRAVGDVLHDQIPLMLRCGFDSLEVTHEPTLRALREGRVRGVTVHYQTSAREGREAAPNPARRWLRAS</sequence>
<dbReference type="Pfam" id="PF06073">
    <property type="entry name" value="DUF934"/>
    <property type="match status" value="1"/>
</dbReference>
<evidence type="ECO:0000313" key="2">
    <source>
        <dbReference type="EMBL" id="MCP8937245.1"/>
    </source>
</evidence>
<evidence type="ECO:0000313" key="3">
    <source>
        <dbReference type="Proteomes" id="UP001205890"/>
    </source>
</evidence>